<proteinExistence type="predicted"/>
<reference evidence="2 3" key="1">
    <citation type="journal article" date="2017" name="Environ. Microbiol.">
        <title>Decay of the glycolytic pathway and adaptation to intranuclear parasitism within Enterocytozoonidae microsporidia.</title>
        <authorList>
            <person name="Wiredu Boakye D."/>
            <person name="Jaroenlak P."/>
            <person name="Prachumwat A."/>
            <person name="Williams T.A."/>
            <person name="Bateman K.S."/>
            <person name="Itsathitphaisarn O."/>
            <person name="Sritunyalucksana K."/>
            <person name="Paszkiewicz K.H."/>
            <person name="Moore K.A."/>
            <person name="Stentiford G.D."/>
            <person name="Williams B.A."/>
        </authorList>
    </citation>
    <scope>NUCLEOTIDE SEQUENCE [LARGE SCALE GENOMIC DNA]</scope>
    <source>
        <strain evidence="2 3">GB1</strain>
    </source>
</reference>
<sequence length="151" mass="17415">MKIIDLLQRQYLKHAIENPLRLGGDGMVVQIDESLFRHKQKYYRCRQPEKEIQAFGLADVSFTPAKISLHVVPNRAASTLLPIIEEVCLPGSVIYSDEWRACARIGNSNFRFSHFTVNHSETFVNHQTGVYTQNIESVWNKCKYVQKIYNG</sequence>
<dbReference type="VEuPathDB" id="MicrosporidiaDB:HERIO_2208"/>
<dbReference type="VEuPathDB" id="MicrosporidiaDB:A0H76_1671"/>
<dbReference type="Pfam" id="PF12762">
    <property type="entry name" value="DDE_Tnp_IS1595"/>
    <property type="match status" value="1"/>
</dbReference>
<name>A0A1X0Q7R4_9MICR</name>
<keyword evidence="3" id="KW-1185">Reference proteome</keyword>
<dbReference type="InterPro" id="IPR024445">
    <property type="entry name" value="Tnp_ISXO2-like"/>
</dbReference>
<comment type="caution">
    <text evidence="2">The sequence shown here is derived from an EMBL/GenBank/DDBJ whole genome shotgun (WGS) entry which is preliminary data.</text>
</comment>
<dbReference type="PANTHER" id="PTHR47163">
    <property type="entry name" value="DDE_TNP_IS1595 DOMAIN-CONTAINING PROTEIN"/>
    <property type="match status" value="1"/>
</dbReference>
<accession>A0A1X0Q7R4</accession>
<feature type="domain" description="ISXO2-like transposase" evidence="1">
    <location>
        <begin position="21"/>
        <end position="150"/>
    </location>
</feature>
<dbReference type="EMBL" id="LVKB01000181">
    <property type="protein sequence ID" value="ORD95800.1"/>
    <property type="molecule type" value="Genomic_DNA"/>
</dbReference>
<evidence type="ECO:0000313" key="3">
    <source>
        <dbReference type="Proteomes" id="UP000192356"/>
    </source>
</evidence>
<dbReference type="SMART" id="SM01126">
    <property type="entry name" value="DDE_Tnp_IS1595"/>
    <property type="match status" value="1"/>
</dbReference>
<dbReference type="InterPro" id="IPR053164">
    <property type="entry name" value="IS1016-like_transposase"/>
</dbReference>
<dbReference type="AlphaFoldDB" id="A0A1X0Q7R4"/>
<evidence type="ECO:0000259" key="1">
    <source>
        <dbReference type="SMART" id="SM01126"/>
    </source>
</evidence>
<organism evidence="2 3">
    <name type="scientific">Hepatospora eriocheir</name>
    <dbReference type="NCBI Taxonomy" id="1081669"/>
    <lineage>
        <taxon>Eukaryota</taxon>
        <taxon>Fungi</taxon>
        <taxon>Fungi incertae sedis</taxon>
        <taxon>Microsporidia</taxon>
        <taxon>Hepatosporidae</taxon>
        <taxon>Hepatospora</taxon>
    </lineage>
</organism>
<evidence type="ECO:0000313" key="2">
    <source>
        <dbReference type="EMBL" id="ORD95800.1"/>
    </source>
</evidence>
<dbReference type="Proteomes" id="UP000192356">
    <property type="component" value="Unassembled WGS sequence"/>
</dbReference>
<gene>
    <name evidence="2" type="primary">Y132A</name>
    <name evidence="2" type="ORF">HERIO_2208</name>
</gene>
<dbReference type="PANTHER" id="PTHR47163:SF2">
    <property type="entry name" value="SI:DKEY-17M8.2"/>
    <property type="match status" value="1"/>
</dbReference>
<protein>
    <submittedName>
        <fullName evidence="2">Y132A</fullName>
    </submittedName>
</protein>
<dbReference type="OrthoDB" id="2186131at2759"/>